<dbReference type="Proteomes" id="UP000595170">
    <property type="component" value="Segment"/>
</dbReference>
<gene>
    <name evidence="1" type="ORF">AchV4_0034</name>
</gene>
<dbReference type="EMBL" id="MW269554">
    <property type="protein sequence ID" value="QPZ53307.1"/>
    <property type="molecule type" value="Genomic_DNA"/>
</dbReference>
<protein>
    <submittedName>
        <fullName evidence="1">Uncharacterized protein</fullName>
    </submittedName>
</protein>
<accession>A0A7T3U6S7</accession>
<sequence length="74" mass="8351">MPKHVIRVLGAAGPRYFMKTTEKNARSSTHWTADLAKARRFDEVDDAVIFKRRLGGRGAMSIITLGQARKEHRA</sequence>
<evidence type="ECO:0000313" key="1">
    <source>
        <dbReference type="EMBL" id="QPZ53307.1"/>
    </source>
</evidence>
<organism evidence="1 2">
    <name type="scientific">Achromobacter phage vB_AchrS_AchV4</name>
    <dbReference type="NCBI Taxonomy" id="2796514"/>
    <lineage>
        <taxon>Viruses</taxon>
        <taxon>Duplodnaviria</taxon>
        <taxon>Heunggongvirae</taxon>
        <taxon>Uroviricota</taxon>
        <taxon>Caudoviricetes</taxon>
        <taxon>Casjensviridae</taxon>
        <taxon>Gediminasvirus</taxon>
        <taxon>Gediminasvirus AchV4</taxon>
    </lineage>
</organism>
<proteinExistence type="predicted"/>
<name>A0A7T3U6S7_9CAUD</name>
<reference evidence="1 2" key="1">
    <citation type="submission" date="2020-11" db="EMBL/GenBank/DDBJ databases">
        <title>Complete Genome Sequence of Achromobacter phage vB_AchrS_AchV4.</title>
        <authorList>
            <person name="Kaliniene L."/>
            <person name="Noreika A."/>
            <person name="Meskys R."/>
        </authorList>
    </citation>
    <scope>NUCLEOTIDE SEQUENCE [LARGE SCALE GENOMIC DNA]</scope>
</reference>
<evidence type="ECO:0000313" key="2">
    <source>
        <dbReference type="Proteomes" id="UP000595170"/>
    </source>
</evidence>
<keyword evidence="2" id="KW-1185">Reference proteome</keyword>